<dbReference type="KEGG" id="xdi:EZH22_29200"/>
<name>A0A974PP57_9HYPH</name>
<organism evidence="1 2">
    <name type="scientific">Xanthobacter dioxanivorans</name>
    <dbReference type="NCBI Taxonomy" id="2528964"/>
    <lineage>
        <taxon>Bacteria</taxon>
        <taxon>Pseudomonadati</taxon>
        <taxon>Pseudomonadota</taxon>
        <taxon>Alphaproteobacteria</taxon>
        <taxon>Hyphomicrobiales</taxon>
        <taxon>Xanthobacteraceae</taxon>
        <taxon>Xanthobacter</taxon>
    </lineage>
</organism>
<dbReference type="InterPro" id="IPR017042">
    <property type="entry name" value="UCP036055"/>
</dbReference>
<keyword evidence="2" id="KW-1185">Reference proteome</keyword>
<reference evidence="1 2" key="1">
    <citation type="submission" date="2020-10" db="EMBL/GenBank/DDBJ databases">
        <title>Degradation of 1,4-Dioxane by Xanthobacter sp. YN2, via a Novel Group-2 Soluble Di-Iron Monooxygenase.</title>
        <authorList>
            <person name="Ma F."/>
            <person name="Wang Y."/>
            <person name="Yang J."/>
            <person name="Guo H."/>
            <person name="Su D."/>
            <person name="Yu L."/>
        </authorList>
    </citation>
    <scope>NUCLEOTIDE SEQUENCE [LARGE SCALE GENOMIC DNA]</scope>
    <source>
        <strain evidence="1 2">YN2</strain>
    </source>
</reference>
<dbReference type="AlphaFoldDB" id="A0A974PP57"/>
<dbReference type="Proteomes" id="UP000596427">
    <property type="component" value="Chromosome"/>
</dbReference>
<gene>
    <name evidence="1" type="ORF">EZH22_29200</name>
</gene>
<dbReference type="RefSeq" id="WP_203193785.1">
    <property type="nucleotide sequence ID" value="NZ_CP063362.1"/>
</dbReference>
<evidence type="ECO:0000313" key="2">
    <source>
        <dbReference type="Proteomes" id="UP000596427"/>
    </source>
</evidence>
<protein>
    <submittedName>
        <fullName evidence="1">Uncharacterized protein</fullName>
    </submittedName>
</protein>
<evidence type="ECO:0000313" key="1">
    <source>
        <dbReference type="EMBL" id="QRG06871.1"/>
    </source>
</evidence>
<dbReference type="EMBL" id="CP063362">
    <property type="protein sequence ID" value="QRG06871.1"/>
    <property type="molecule type" value="Genomic_DNA"/>
</dbReference>
<sequence>MSAHTIYDNAPIGSLVAWSDGTPRPPERFTRKLSAWRTHNSKGRLIQKQGERGIGSVGLSASFTLHEADYGAGGVIAIRVHRTFSIDSKLHFTILERPAIGAVRIFDRAGVGGELVHLAAHRRAAEEWLSRHGYPRAVLEEVTADEVGADIVEGRAVA</sequence>
<proteinExistence type="predicted"/>
<dbReference type="PIRSF" id="PIRSF036055">
    <property type="entry name" value="UCP036055"/>
    <property type="match status" value="1"/>
</dbReference>
<accession>A0A974PP57</accession>